<dbReference type="OrthoDB" id="2435997at2759"/>
<proteinExistence type="predicted"/>
<protein>
    <submittedName>
        <fullName evidence="1">6895_t:CDS:1</fullName>
    </submittedName>
</protein>
<feature type="non-terminal residue" evidence="1">
    <location>
        <position position="151"/>
    </location>
</feature>
<sequence length="151" mass="17444">AIPLFSPPIPHSIQDDDVYFEECITEINKRLRDYGTLYPDSLEAMRNEYVVAILHTALHIFRDETKKEFSMRLQQEIIGEESSGRVDYAIKASESAYTIEFNKKSLDKDSEECQALHKNVKKVLEMIVGLLKDRACVEKSPANDQEVHFYD</sequence>
<dbReference type="EMBL" id="CAJVPS010047542">
    <property type="protein sequence ID" value="CAG8763120.1"/>
    <property type="molecule type" value="Genomic_DNA"/>
</dbReference>
<name>A0A9N9J5L8_9GLOM</name>
<comment type="caution">
    <text evidence="1">The sequence shown here is derived from an EMBL/GenBank/DDBJ whole genome shotgun (WGS) entry which is preliminary data.</text>
</comment>
<dbReference type="AlphaFoldDB" id="A0A9N9J5L8"/>
<evidence type="ECO:0000313" key="2">
    <source>
        <dbReference type="Proteomes" id="UP000789508"/>
    </source>
</evidence>
<dbReference type="Proteomes" id="UP000789508">
    <property type="component" value="Unassembled WGS sequence"/>
</dbReference>
<organism evidence="1 2">
    <name type="scientific">Ambispora leptoticha</name>
    <dbReference type="NCBI Taxonomy" id="144679"/>
    <lineage>
        <taxon>Eukaryota</taxon>
        <taxon>Fungi</taxon>
        <taxon>Fungi incertae sedis</taxon>
        <taxon>Mucoromycota</taxon>
        <taxon>Glomeromycotina</taxon>
        <taxon>Glomeromycetes</taxon>
        <taxon>Archaeosporales</taxon>
        <taxon>Ambisporaceae</taxon>
        <taxon>Ambispora</taxon>
    </lineage>
</organism>
<keyword evidence="2" id="KW-1185">Reference proteome</keyword>
<evidence type="ECO:0000313" key="1">
    <source>
        <dbReference type="EMBL" id="CAG8763120.1"/>
    </source>
</evidence>
<accession>A0A9N9J5L8</accession>
<gene>
    <name evidence="1" type="ORF">ALEPTO_LOCUS13741</name>
</gene>
<reference evidence="1" key="1">
    <citation type="submission" date="2021-06" db="EMBL/GenBank/DDBJ databases">
        <authorList>
            <person name="Kallberg Y."/>
            <person name="Tangrot J."/>
            <person name="Rosling A."/>
        </authorList>
    </citation>
    <scope>NUCLEOTIDE SEQUENCE</scope>
    <source>
        <strain evidence="1">FL130A</strain>
    </source>
</reference>
<feature type="non-terminal residue" evidence="1">
    <location>
        <position position="1"/>
    </location>
</feature>